<dbReference type="InterPro" id="IPR021104">
    <property type="entry name" value="KfrA_DNA-bd_N"/>
</dbReference>
<protein>
    <submittedName>
        <fullName evidence="3">DNA-binding protein</fullName>
    </submittedName>
</protein>
<feature type="coiled-coil region" evidence="1">
    <location>
        <begin position="95"/>
        <end position="321"/>
    </location>
</feature>
<keyword evidence="4" id="KW-1185">Reference proteome</keyword>
<reference evidence="3 4" key="1">
    <citation type="submission" date="2020-12" db="EMBL/GenBank/DDBJ databases">
        <title>Novel Thalassolituus-related marine hydrocarbonoclastic bacteria mediated algae-derived hydrocarbons mineralization in twilight zone of the northern South China Sea.</title>
        <authorList>
            <person name="Dong C."/>
        </authorList>
    </citation>
    <scope>NUCLEOTIDE SEQUENCE [LARGE SCALE GENOMIC DNA]</scope>
    <source>
        <strain evidence="3 4">IMCC1826</strain>
    </source>
</reference>
<feature type="domain" description="KfrA N-terminal DNA-binding" evidence="2">
    <location>
        <begin position="5"/>
        <end position="121"/>
    </location>
</feature>
<dbReference type="Pfam" id="PF11740">
    <property type="entry name" value="KfrA_N"/>
    <property type="match status" value="1"/>
</dbReference>
<proteinExistence type="predicted"/>
<accession>A0ABS7ZUQ9</accession>
<organism evidence="3 4">
    <name type="scientific">Thalassolituus marinus</name>
    <dbReference type="NCBI Taxonomy" id="671053"/>
    <lineage>
        <taxon>Bacteria</taxon>
        <taxon>Pseudomonadati</taxon>
        <taxon>Pseudomonadota</taxon>
        <taxon>Gammaproteobacteria</taxon>
        <taxon>Oceanospirillales</taxon>
        <taxon>Oceanospirillaceae</taxon>
        <taxon>Thalassolituus</taxon>
    </lineage>
</organism>
<dbReference type="RefSeq" id="WP_225677443.1">
    <property type="nucleotide sequence ID" value="NZ_JAEDAH010000105.1"/>
</dbReference>
<keyword evidence="1" id="KW-0175">Coiled coil</keyword>
<dbReference type="Proteomes" id="UP000714380">
    <property type="component" value="Unassembled WGS sequence"/>
</dbReference>
<gene>
    <name evidence="3" type="ORF">I9W95_17895</name>
</gene>
<dbReference type="EMBL" id="JAEDAH010000105">
    <property type="protein sequence ID" value="MCA6065474.1"/>
    <property type="molecule type" value="Genomic_DNA"/>
</dbReference>
<evidence type="ECO:0000259" key="2">
    <source>
        <dbReference type="Pfam" id="PF11740"/>
    </source>
</evidence>
<evidence type="ECO:0000313" key="4">
    <source>
        <dbReference type="Proteomes" id="UP000714380"/>
    </source>
</evidence>
<comment type="caution">
    <text evidence="3">The sequence shown here is derived from an EMBL/GenBank/DDBJ whole genome shotgun (WGS) entry which is preliminary data.</text>
</comment>
<keyword evidence="3" id="KW-0238">DNA-binding</keyword>
<evidence type="ECO:0000256" key="1">
    <source>
        <dbReference type="SAM" id="Coils"/>
    </source>
</evidence>
<dbReference type="GO" id="GO:0003677">
    <property type="term" value="F:DNA binding"/>
    <property type="evidence" value="ECO:0007669"/>
    <property type="project" value="UniProtKB-KW"/>
</dbReference>
<evidence type="ECO:0000313" key="3">
    <source>
        <dbReference type="EMBL" id="MCA6065474.1"/>
    </source>
</evidence>
<name>A0ABS7ZUQ9_9GAMM</name>
<sequence>MSAVTYKDVDEAIVSLLLEGKNPTIDNIRIYLGTDDEKRGSPNTITKFRNEWRAKVAANRSIMLPAPIPQEALSAIAGLWGALKSEAAKDFSIQRASMEEIVREADQARAASENEALALRERIDDQARDIQILQMQCAQKEARSADLLDEVNSLKAALERTRESLFSQEKTYHQSLEAHKKEADDRLAEVSARHKVELERREDQVAAMKSKVAELQEQIRFERSRDDAERDRLMKQIDDARQAAIEEKRQAQQQSEQWASQLSDLRRASASELSEAKVKHERLLSNIEQRGRQIDTHMRLITEKDKEISTLKAIVDELKKRKGRKSDEL</sequence>